<accession>L0DN83</accession>
<dbReference type="HOGENOM" id="CLU_041661_0_0_0"/>
<dbReference type="EMBL" id="CP003364">
    <property type="protein sequence ID" value="AGA30834.1"/>
    <property type="molecule type" value="Genomic_DNA"/>
</dbReference>
<dbReference type="STRING" id="886293.Sinac_6764"/>
<sequence>MSRRHATARGFTLIELLVVISIIGILIALLLPAVQAAREAARRAQCTNNLKQLALAAHNYESANGCFPMGSPVKVATYSSGWIKAGEYDWGHSIFVAMLPQMEQSALFNAVNFSLNIEMPENMTIHPSQINALLCPSDSTGWQIDTPTQWANYPGFRVAHGSYSGSTGTWSHWAWSPSSTPSLATLASQDNGIFFVNSRTRIADVTDGTSNTILLGERALPDRYRTFTNWWFSGWTGASLFDTLTAMNPQRLVAISSLPAPGPSDWPGVQDNALMNSASSRHPGGANFAMADGSVRFLKETIQSWPVDSFGNPTGVKDGGGTIHPFDGTTLYTLLPGTSPGIYQALSTRSGGEVISSDSY</sequence>
<dbReference type="KEGG" id="saci:Sinac_6764"/>
<dbReference type="NCBIfam" id="TIGR02532">
    <property type="entry name" value="IV_pilin_GFxxxE"/>
    <property type="match status" value="1"/>
</dbReference>
<dbReference type="PANTHER" id="PTHR30093">
    <property type="entry name" value="GENERAL SECRETION PATHWAY PROTEIN G"/>
    <property type="match status" value="1"/>
</dbReference>
<dbReference type="Pfam" id="PF07596">
    <property type="entry name" value="SBP_bac_10"/>
    <property type="match status" value="1"/>
</dbReference>
<protein>
    <submittedName>
        <fullName evidence="2">Prepilin-type N-terminal cleavage/methylation domain-containing protein</fullName>
    </submittedName>
</protein>
<dbReference type="OrthoDB" id="245923at2"/>
<dbReference type="Gene3D" id="3.30.700.10">
    <property type="entry name" value="Glycoprotein, Type 4 Pilin"/>
    <property type="match status" value="1"/>
</dbReference>
<dbReference type="InterPro" id="IPR045584">
    <property type="entry name" value="Pilin-like"/>
</dbReference>
<dbReference type="Proteomes" id="UP000010798">
    <property type="component" value="Chromosome"/>
</dbReference>
<dbReference type="Pfam" id="PF07963">
    <property type="entry name" value="N_methyl"/>
    <property type="match status" value="1"/>
</dbReference>
<dbReference type="SUPFAM" id="SSF54523">
    <property type="entry name" value="Pili subunits"/>
    <property type="match status" value="1"/>
</dbReference>
<keyword evidence="3" id="KW-1185">Reference proteome</keyword>
<dbReference type="InterPro" id="IPR027558">
    <property type="entry name" value="Pre_pil_HX9DG_C"/>
</dbReference>
<gene>
    <name evidence="2" type="ordered locus">Sinac_6764</name>
</gene>
<evidence type="ECO:0000259" key="1">
    <source>
        <dbReference type="Pfam" id="PF07596"/>
    </source>
</evidence>
<dbReference type="AlphaFoldDB" id="L0DN83"/>
<proteinExistence type="predicted"/>
<dbReference type="RefSeq" id="WP_015249910.1">
    <property type="nucleotide sequence ID" value="NC_019892.1"/>
</dbReference>
<dbReference type="eggNOG" id="COG2165">
    <property type="taxonomic scope" value="Bacteria"/>
</dbReference>
<reference evidence="2 3" key="1">
    <citation type="submission" date="2012-02" db="EMBL/GenBank/DDBJ databases">
        <title>Complete sequence of chromosome of Singulisphaera acidiphila DSM 18658.</title>
        <authorList>
            <consortium name="US DOE Joint Genome Institute (JGI-PGF)"/>
            <person name="Lucas S."/>
            <person name="Copeland A."/>
            <person name="Lapidus A."/>
            <person name="Glavina del Rio T."/>
            <person name="Dalin E."/>
            <person name="Tice H."/>
            <person name="Bruce D."/>
            <person name="Goodwin L."/>
            <person name="Pitluck S."/>
            <person name="Peters L."/>
            <person name="Ovchinnikova G."/>
            <person name="Chertkov O."/>
            <person name="Kyrpides N."/>
            <person name="Mavromatis K."/>
            <person name="Ivanova N."/>
            <person name="Brettin T."/>
            <person name="Detter J.C."/>
            <person name="Han C."/>
            <person name="Larimer F."/>
            <person name="Land M."/>
            <person name="Hauser L."/>
            <person name="Markowitz V."/>
            <person name="Cheng J.-F."/>
            <person name="Hugenholtz P."/>
            <person name="Woyke T."/>
            <person name="Wu D."/>
            <person name="Tindall B."/>
            <person name="Pomrenke H."/>
            <person name="Brambilla E."/>
            <person name="Klenk H.-P."/>
            <person name="Eisen J.A."/>
        </authorList>
    </citation>
    <scope>NUCLEOTIDE SEQUENCE [LARGE SCALE GENOMIC DNA]</scope>
    <source>
        <strain evidence="3">ATCC BAA-1392 / DSM 18658 / VKM B-2454 / MOB10</strain>
    </source>
</reference>
<organism evidence="2 3">
    <name type="scientific">Singulisphaera acidiphila (strain ATCC BAA-1392 / DSM 18658 / VKM B-2454 / MOB10)</name>
    <dbReference type="NCBI Taxonomy" id="886293"/>
    <lineage>
        <taxon>Bacteria</taxon>
        <taxon>Pseudomonadati</taxon>
        <taxon>Planctomycetota</taxon>
        <taxon>Planctomycetia</taxon>
        <taxon>Isosphaerales</taxon>
        <taxon>Isosphaeraceae</taxon>
        <taxon>Singulisphaera</taxon>
    </lineage>
</organism>
<evidence type="ECO:0000313" key="2">
    <source>
        <dbReference type="EMBL" id="AGA30834.1"/>
    </source>
</evidence>
<dbReference type="InterPro" id="IPR012902">
    <property type="entry name" value="N_methyl_site"/>
</dbReference>
<dbReference type="InterPro" id="IPR011453">
    <property type="entry name" value="DUF1559"/>
</dbReference>
<dbReference type="NCBIfam" id="TIGR04294">
    <property type="entry name" value="pre_pil_HX9DG"/>
    <property type="match status" value="1"/>
</dbReference>
<dbReference type="PROSITE" id="PS00409">
    <property type="entry name" value="PROKAR_NTER_METHYL"/>
    <property type="match status" value="1"/>
</dbReference>
<dbReference type="PANTHER" id="PTHR30093:SF2">
    <property type="entry name" value="TYPE II SECRETION SYSTEM PROTEIN H"/>
    <property type="match status" value="1"/>
</dbReference>
<name>L0DN83_SINAD</name>
<evidence type="ECO:0000313" key="3">
    <source>
        <dbReference type="Proteomes" id="UP000010798"/>
    </source>
</evidence>
<feature type="domain" description="DUF1559" evidence="1">
    <location>
        <begin position="35"/>
        <end position="303"/>
    </location>
</feature>